<feature type="region of interest" description="Disordered" evidence="3">
    <location>
        <begin position="497"/>
        <end position="517"/>
    </location>
</feature>
<dbReference type="Pfam" id="PF01302">
    <property type="entry name" value="CAP_GLY"/>
    <property type="match status" value="1"/>
</dbReference>
<evidence type="ECO:0000313" key="5">
    <source>
        <dbReference type="EMBL" id="CAG6690615.1"/>
    </source>
</evidence>
<dbReference type="GO" id="GO:0008017">
    <property type="term" value="F:microtubule binding"/>
    <property type="evidence" value="ECO:0007669"/>
    <property type="project" value="TreeGrafter"/>
</dbReference>
<dbReference type="InterPro" id="IPR051293">
    <property type="entry name" value="MTUS1/CCDC69"/>
</dbReference>
<feature type="compositionally biased region" description="Polar residues" evidence="3">
    <location>
        <begin position="571"/>
        <end position="595"/>
    </location>
</feature>
<feature type="compositionally biased region" description="Polar residues" evidence="3">
    <location>
        <begin position="688"/>
        <end position="705"/>
    </location>
</feature>
<dbReference type="PANTHER" id="PTHR24200">
    <property type="entry name" value="TOUCAN, ISOFORM A"/>
    <property type="match status" value="1"/>
</dbReference>
<feature type="coiled-coil region" evidence="2">
    <location>
        <begin position="1024"/>
        <end position="1124"/>
    </location>
</feature>
<feature type="compositionally biased region" description="Low complexity" evidence="3">
    <location>
        <begin position="1318"/>
        <end position="1328"/>
    </location>
</feature>
<name>A0A8D8TQZ5_9HEMI</name>
<feature type="region of interest" description="Disordered" evidence="3">
    <location>
        <begin position="1310"/>
        <end position="1353"/>
    </location>
</feature>
<feature type="region of interest" description="Disordered" evidence="3">
    <location>
        <begin position="687"/>
        <end position="848"/>
    </location>
</feature>
<dbReference type="PROSITE" id="PS50245">
    <property type="entry name" value="CAP_GLY_2"/>
    <property type="match status" value="1"/>
</dbReference>
<feature type="domain" description="CAP-Gly" evidence="4">
    <location>
        <begin position="112"/>
        <end position="154"/>
    </location>
</feature>
<dbReference type="InterPro" id="IPR036859">
    <property type="entry name" value="CAP-Gly_dom_sf"/>
</dbReference>
<feature type="region of interest" description="Disordered" evidence="3">
    <location>
        <begin position="893"/>
        <end position="922"/>
    </location>
</feature>
<organism evidence="5">
    <name type="scientific">Cacopsylla melanoneura</name>
    <dbReference type="NCBI Taxonomy" id="428564"/>
    <lineage>
        <taxon>Eukaryota</taxon>
        <taxon>Metazoa</taxon>
        <taxon>Ecdysozoa</taxon>
        <taxon>Arthropoda</taxon>
        <taxon>Hexapoda</taxon>
        <taxon>Insecta</taxon>
        <taxon>Pterygota</taxon>
        <taxon>Neoptera</taxon>
        <taxon>Paraneoptera</taxon>
        <taxon>Hemiptera</taxon>
        <taxon>Sternorrhyncha</taxon>
        <taxon>Psylloidea</taxon>
        <taxon>Psyllidae</taxon>
        <taxon>Psyllinae</taxon>
        <taxon>Cacopsylla</taxon>
    </lineage>
</organism>
<feature type="region of interest" description="Disordered" evidence="3">
    <location>
        <begin position="431"/>
        <end position="455"/>
    </location>
</feature>
<dbReference type="EMBL" id="HBUF01298332">
    <property type="protein sequence ID" value="CAG6690614.1"/>
    <property type="molecule type" value="Transcribed_RNA"/>
</dbReference>
<evidence type="ECO:0000256" key="3">
    <source>
        <dbReference type="SAM" id="MobiDB-lite"/>
    </source>
</evidence>
<sequence length="1533" mass="169527">MSKGPVESKIPVFSRKPISARISRPFATLSNRVLAHLTPVEKSSDKRPGSPSSVIFGILNAGSGARKSRSDSVCSGEFSNASESSHIKASDVGKRVTLNASCDKVGSLQFVGTTQFGGGIWCGVELDVPDGLNDGSVGNTRYFTCKTHHGIFAPIEKVKLIKSLNDVRVESEPLSLEDIERSAENDVLDHVALKSNMTLDFSLNKSNTSENVATPEGLCQQDWTLGPLQPSSVGNLVAKQQNLCNLSLGISKHNSLDLDESLGILTPDQMTDFTMTDESFHRTLSCEGMPNFIPEFKADVSSSSLKISDHLLSDATNMESTPVEDITMNGIMEFDDCLSSKSEFLPMNRDLAGSLETSSSYYIEHEKNNQSGMNCLVERTPSLEDLPMDGITTQDNNNSSEGPSNSTCSTQLIPNPNSFITSVTSIASLDNGYQGDGELSRPTSRGADHSPTNHQNVKKAIDSMTDSDFFTESDADVHEDLGRGDRRAQVIDGIIYGGALPSQSPNSQRRKSGTHSQIMEEMESSGVYSDLERKIEDQLESTLKPLVENVDNKMESCDDHPIAITELIHDTSPSEASTNMDETGASTETLQNPSSPDLKKNEPKGVKKSKSDISNKKFKMPNRNVTSKVKSMISSSQPIRKTSEDENQENRKPRPNKKGKWDAVMDKIAQGQTEKKTQPRIKEVKSKVFTQLTVTGSDSTPVTKRSNQKEFPLTHSTSTRSLRETTETKAKKRTRVRSSDLSTQSAGPGRSHPSQNSSRNSSITDLSEQNSAKISSSSSCSTYARSIKKQNGGGATGAISSPVSDETSAGKLTLPRLKEAITSRSTSSINSIQNKASTKDGKSNTKTNAIRKQLIRPLREHNRIGPPVTTAQRVKSETNNNASNQNNNVQTRVRTTTSTVETRTTTTGPSSGGGPAPTQPDLVPRLRHAVTVVDALGVLVQYLTVNLDAFSTPGLKLEIDRMRQEWLQSKENLAQAEAAYKELKENLTVQSQRYEEDIHSLRLSHQETLQSLETNHSEELLQLTRSHEEEKSSLQKKLLQETEQLTAQTREEILNLERKHLEEYESLKMDLKNKLTSTEKEAESRLSKLMEDYNKTMGEMKTRISQLESEKETLSMQYNALRQTDLKNPNSKLTHEVESLHHVLDLRNKDISELRMQNAFLAQDVEDLPTIRTKVTAQQTRIEDLTIQLERKSEIEQDLLSENRSFKEYYRTESAKVQTLQRQNEELQWALKQKSEALNVLAHSTPKKMPTCNHGKKMAEMSERQKSQEDSLSAPTSPKVLGVVEKSDSVSWVVDLEDAPEIVSKYLRRTNSFRQSPRRPTSTKSSSPRPSPSPADRERVRSVSVPVDTSADKENLWEVEMSRSADNSLEEGDFDTFDMNLDSNKTCDTFYDKSTFSLDLQPSDIIGFGEEEDKSKPIAMEDDEELLGMDIVGVVPKDAAGEAMISSGEDTSSSCSHSEDDSSSSEGDDRLLSNGSSPVHNNNSDEIKCREDTKCSLNIHSLLPTNKMCTNDDKLIQNFSNEYHASKQVEHGP</sequence>
<dbReference type="GO" id="GO:0005634">
    <property type="term" value="C:nucleus"/>
    <property type="evidence" value="ECO:0007669"/>
    <property type="project" value="TreeGrafter"/>
</dbReference>
<feature type="compositionally biased region" description="Polar residues" evidence="3">
    <location>
        <begin position="1473"/>
        <end position="1482"/>
    </location>
</feature>
<evidence type="ECO:0000256" key="2">
    <source>
        <dbReference type="SAM" id="Coils"/>
    </source>
</evidence>
<feature type="compositionally biased region" description="Low complexity" evidence="3">
    <location>
        <begin position="1446"/>
        <end position="1456"/>
    </location>
</feature>
<feature type="region of interest" description="Disordered" evidence="3">
    <location>
        <begin position="385"/>
        <end position="413"/>
    </location>
</feature>
<evidence type="ECO:0000256" key="1">
    <source>
        <dbReference type="ARBA" id="ARBA00023054"/>
    </source>
</evidence>
<feature type="coiled-coil region" evidence="2">
    <location>
        <begin position="959"/>
        <end position="993"/>
    </location>
</feature>
<reference evidence="5" key="1">
    <citation type="submission" date="2021-05" db="EMBL/GenBank/DDBJ databases">
        <authorList>
            <person name="Alioto T."/>
            <person name="Alioto T."/>
            <person name="Gomez Garrido J."/>
        </authorList>
    </citation>
    <scope>NUCLEOTIDE SEQUENCE</scope>
</reference>
<feature type="compositionally biased region" description="Basic and acidic residues" evidence="3">
    <location>
        <begin position="597"/>
        <end position="615"/>
    </location>
</feature>
<feature type="compositionally biased region" description="Low complexity" evidence="3">
    <location>
        <begin position="750"/>
        <end position="785"/>
    </location>
</feature>
<keyword evidence="1 2" id="KW-0175">Coiled coil</keyword>
<evidence type="ECO:0000259" key="4">
    <source>
        <dbReference type="PROSITE" id="PS50245"/>
    </source>
</evidence>
<dbReference type="GO" id="GO:0005737">
    <property type="term" value="C:cytoplasm"/>
    <property type="evidence" value="ECO:0007669"/>
    <property type="project" value="TreeGrafter"/>
</dbReference>
<dbReference type="EMBL" id="HBUF01298333">
    <property type="protein sequence ID" value="CAG6690615.1"/>
    <property type="molecule type" value="Transcribed_RNA"/>
</dbReference>
<protein>
    <submittedName>
        <fullName evidence="5">CAP-Gly domain-containing linker protein 1</fullName>
    </submittedName>
</protein>
<feature type="compositionally biased region" description="Basic and acidic residues" evidence="3">
    <location>
        <begin position="1257"/>
        <end position="1269"/>
    </location>
</feature>
<feature type="coiled-coil region" evidence="2">
    <location>
        <begin position="1210"/>
        <end position="1237"/>
    </location>
</feature>
<dbReference type="InterPro" id="IPR000938">
    <property type="entry name" value="CAP-Gly_domain"/>
</dbReference>
<feature type="region of interest" description="Disordered" evidence="3">
    <location>
        <begin position="1245"/>
        <end position="1279"/>
    </location>
</feature>
<dbReference type="SUPFAM" id="SSF74924">
    <property type="entry name" value="Cap-Gly domain"/>
    <property type="match status" value="1"/>
</dbReference>
<feature type="region of interest" description="Disordered" evidence="3">
    <location>
        <begin position="1444"/>
        <end position="1490"/>
    </location>
</feature>
<feature type="compositionally biased region" description="Polar residues" evidence="3">
    <location>
        <begin position="798"/>
        <end position="807"/>
    </location>
</feature>
<dbReference type="Gene3D" id="2.30.30.190">
    <property type="entry name" value="CAP Gly-rich-like domain"/>
    <property type="match status" value="1"/>
</dbReference>
<dbReference type="SMART" id="SM01052">
    <property type="entry name" value="CAP_GLY"/>
    <property type="match status" value="1"/>
</dbReference>
<proteinExistence type="predicted"/>
<feature type="compositionally biased region" description="Basic and acidic residues" evidence="3">
    <location>
        <begin position="641"/>
        <end position="652"/>
    </location>
</feature>
<dbReference type="PANTHER" id="PTHR24200:SF11">
    <property type="entry name" value="TOUCAN, ISOFORM A"/>
    <property type="match status" value="1"/>
</dbReference>
<accession>A0A8D8TQZ5</accession>
<feature type="compositionally biased region" description="Polar residues" evidence="3">
    <location>
        <begin position="391"/>
        <end position="413"/>
    </location>
</feature>
<feature type="region of interest" description="Disordered" evidence="3">
    <location>
        <begin position="569"/>
        <end position="662"/>
    </location>
</feature>
<feature type="compositionally biased region" description="Low complexity" evidence="3">
    <location>
        <begin position="822"/>
        <end position="832"/>
    </location>
</feature>
<feature type="compositionally biased region" description="Polar residues" evidence="3">
    <location>
        <begin position="623"/>
        <end position="640"/>
    </location>
</feature>
<feature type="compositionally biased region" description="Low complexity" evidence="3">
    <location>
        <begin position="893"/>
        <end position="909"/>
    </location>
</feature>